<dbReference type="Proteomes" id="UP000198341">
    <property type="component" value="Chromosome 16"/>
</dbReference>
<accession>K8EPV4</accession>
<organism evidence="2 3">
    <name type="scientific">Bathycoccus prasinos</name>
    <dbReference type="NCBI Taxonomy" id="41875"/>
    <lineage>
        <taxon>Eukaryota</taxon>
        <taxon>Viridiplantae</taxon>
        <taxon>Chlorophyta</taxon>
        <taxon>Mamiellophyceae</taxon>
        <taxon>Mamiellales</taxon>
        <taxon>Bathycoccaceae</taxon>
        <taxon>Bathycoccus</taxon>
    </lineage>
</organism>
<dbReference type="SUPFAM" id="SSF48403">
    <property type="entry name" value="Ankyrin repeat"/>
    <property type="match status" value="1"/>
</dbReference>
<dbReference type="InterPro" id="IPR036770">
    <property type="entry name" value="Ankyrin_rpt-contain_sf"/>
</dbReference>
<dbReference type="Pfam" id="PF12796">
    <property type="entry name" value="Ank_2"/>
    <property type="match status" value="1"/>
</dbReference>
<dbReference type="RefSeq" id="XP_007508484.1">
    <property type="nucleotide sequence ID" value="XM_007508422.1"/>
</dbReference>
<feature type="compositionally biased region" description="Basic and acidic residues" evidence="1">
    <location>
        <begin position="444"/>
        <end position="462"/>
    </location>
</feature>
<dbReference type="KEGG" id="bpg:Bathy16g01860"/>
<dbReference type="SMART" id="SM00248">
    <property type="entry name" value="ANK"/>
    <property type="match status" value="5"/>
</dbReference>
<evidence type="ECO:0000313" key="3">
    <source>
        <dbReference type="Proteomes" id="UP000198341"/>
    </source>
</evidence>
<gene>
    <name evidence="2" type="ordered locus">Bathy16g01860</name>
</gene>
<proteinExistence type="predicted"/>
<dbReference type="PANTHER" id="PTHR24118:SF100">
    <property type="entry name" value="FYVE-TYPE DOMAIN-CONTAINING PROTEIN"/>
    <property type="match status" value="1"/>
</dbReference>
<dbReference type="PANTHER" id="PTHR24118">
    <property type="entry name" value="POTE ANKYRIN DOMAIN"/>
    <property type="match status" value="1"/>
</dbReference>
<sequence>MTTTTETNERREEEEVVVVKTAHDVVALAHCVAALLVSKKNRVQNTFCEEIEKKAFQFFLKDKNVYEERDANGLTPMNVYCVLGMCGNERLERLFEHLFLRPIEEAVVAGKSSSKEEKLSVQIETFKRNLFCRHVEDVDDPEKMVLMQVHACTMNDLACLKRIIHLENMMILRVAKNPDREEYMSSLRFTPRLLAAALRHPHDESFQLVKFMLENYVKFDGTGLSEPLDDHGRNALHICARYDSPKTMKLVIEYLSSREEYTHKLNDIINCRDGFSQNHDGNRTPLMTACSFSPSCALLLIEKYGANSSSIRSKCGWTALFYAIEQQFRDFDIDGDKDIAEQTRVIRLLMEKRDIFLRQNPSTGMAKSDPGVEENATRKTILHLAAINSRSTQTLKILFESKSLVQTFLSQPDANGKTPLHDAAFRGCMDQALFLLHAIEKEKKENPGRRKEEADTTGKLRAADVNVNDENALAEQIQSAFGKSKFAGMLSSPKLFRAFPSDDFMVETRNVRTLAENTLEYYEDKLFFDTQN</sequence>
<dbReference type="InterPro" id="IPR002110">
    <property type="entry name" value="Ankyrin_rpt"/>
</dbReference>
<dbReference type="AlphaFoldDB" id="K8EPV4"/>
<protein>
    <submittedName>
        <fullName evidence="2">Uncharacterized protein</fullName>
    </submittedName>
</protein>
<feature type="region of interest" description="Disordered" evidence="1">
    <location>
        <begin position="444"/>
        <end position="463"/>
    </location>
</feature>
<name>K8EPV4_9CHLO</name>
<dbReference type="Gene3D" id="1.25.40.20">
    <property type="entry name" value="Ankyrin repeat-containing domain"/>
    <property type="match status" value="2"/>
</dbReference>
<reference evidence="2 3" key="1">
    <citation type="submission" date="2011-10" db="EMBL/GenBank/DDBJ databases">
        <authorList>
            <person name="Genoscope - CEA"/>
        </authorList>
    </citation>
    <scope>NUCLEOTIDE SEQUENCE [LARGE SCALE GENOMIC DNA]</scope>
    <source>
        <strain evidence="2 3">RCC 1105</strain>
    </source>
</reference>
<dbReference type="EMBL" id="FO082263">
    <property type="protein sequence ID" value="CCO20101.1"/>
    <property type="molecule type" value="Genomic_DNA"/>
</dbReference>
<dbReference type="GeneID" id="19011279"/>
<evidence type="ECO:0000313" key="2">
    <source>
        <dbReference type="EMBL" id="CCO20101.1"/>
    </source>
</evidence>
<evidence type="ECO:0000256" key="1">
    <source>
        <dbReference type="SAM" id="MobiDB-lite"/>
    </source>
</evidence>
<keyword evidence="3" id="KW-1185">Reference proteome</keyword>